<dbReference type="CDD" id="cd00448">
    <property type="entry name" value="YjgF_YER057c_UK114_family"/>
    <property type="match status" value="1"/>
</dbReference>
<organism evidence="2 3">
    <name type="scientific">Dialister hominis</name>
    <dbReference type="NCBI Taxonomy" id="2582419"/>
    <lineage>
        <taxon>Bacteria</taxon>
        <taxon>Bacillati</taxon>
        <taxon>Bacillota</taxon>
        <taxon>Negativicutes</taxon>
        <taxon>Veillonellales</taxon>
        <taxon>Veillonellaceae</taxon>
        <taxon>Dialister</taxon>
    </lineage>
</organism>
<sequence>MKTIETKHAPAALGPYSQAKKVGNLVFLSGQIGINPETGKLAEGLEAQAEQVCANIEAVLKKAGADMEAVVKTTCFLTDMENFAAFNEIYGKHFISKPARSCVSVLALPAGALCEVEVIAHVK</sequence>
<evidence type="ECO:0000313" key="2">
    <source>
        <dbReference type="EMBL" id="BBK25737.1"/>
    </source>
</evidence>
<protein>
    <submittedName>
        <fullName evidence="2">Endoribonuclease L-PSP</fullName>
    </submittedName>
</protein>
<dbReference type="AlphaFoldDB" id="A0A8D4UVI0"/>
<accession>A0A8D4UVI0</accession>
<dbReference type="NCBIfam" id="TIGR00004">
    <property type="entry name" value="Rid family detoxifying hydrolase"/>
    <property type="match status" value="1"/>
</dbReference>
<dbReference type="EMBL" id="AP019697">
    <property type="protein sequence ID" value="BBK25737.1"/>
    <property type="molecule type" value="Genomic_DNA"/>
</dbReference>
<dbReference type="GO" id="GO:0005829">
    <property type="term" value="C:cytosol"/>
    <property type="evidence" value="ECO:0007669"/>
    <property type="project" value="TreeGrafter"/>
</dbReference>
<dbReference type="Proteomes" id="UP000320585">
    <property type="component" value="Chromosome"/>
</dbReference>
<dbReference type="InterPro" id="IPR006056">
    <property type="entry name" value="RidA"/>
</dbReference>
<dbReference type="PANTHER" id="PTHR11803:SF59">
    <property type="entry name" value="ENDORIBONUCLEASE"/>
    <property type="match status" value="1"/>
</dbReference>
<proteinExistence type="inferred from homology"/>
<dbReference type="SUPFAM" id="SSF55298">
    <property type="entry name" value="YjgF-like"/>
    <property type="match status" value="1"/>
</dbReference>
<dbReference type="InterPro" id="IPR035959">
    <property type="entry name" value="RutC-like_sf"/>
</dbReference>
<keyword evidence="3" id="KW-1185">Reference proteome</keyword>
<dbReference type="GO" id="GO:0019239">
    <property type="term" value="F:deaminase activity"/>
    <property type="evidence" value="ECO:0007669"/>
    <property type="project" value="TreeGrafter"/>
</dbReference>
<dbReference type="Pfam" id="PF01042">
    <property type="entry name" value="Ribonuc_L-PSP"/>
    <property type="match status" value="1"/>
</dbReference>
<dbReference type="GeneID" id="92716892"/>
<dbReference type="OrthoDB" id="9803101at2"/>
<comment type="similarity">
    <text evidence="1">Belongs to the RutC family.</text>
</comment>
<dbReference type="FunFam" id="3.30.1330.40:FF:000001">
    <property type="entry name" value="L-PSP family endoribonuclease"/>
    <property type="match status" value="1"/>
</dbReference>
<dbReference type="KEGG" id="dho:Dia5BBH33_16720"/>
<evidence type="ECO:0000313" key="3">
    <source>
        <dbReference type="Proteomes" id="UP000320585"/>
    </source>
</evidence>
<dbReference type="RefSeq" id="WP_108850572.1">
    <property type="nucleotide sequence ID" value="NZ_AP019697.1"/>
</dbReference>
<gene>
    <name evidence="2" type="ORF">Dia5BBH33_16720</name>
</gene>
<reference evidence="3" key="1">
    <citation type="submission" date="2019-05" db="EMBL/GenBank/DDBJ databases">
        <title>Complete genome sequencing of Dialister sp. strain 5BBH33.</title>
        <authorList>
            <person name="Sakamoto M."/>
            <person name="Murakami T."/>
            <person name="Mori H."/>
        </authorList>
    </citation>
    <scope>NUCLEOTIDE SEQUENCE [LARGE SCALE GENOMIC DNA]</scope>
    <source>
        <strain evidence="3">5BBH33</strain>
    </source>
</reference>
<dbReference type="InterPro" id="IPR006175">
    <property type="entry name" value="YjgF/YER057c/UK114"/>
</dbReference>
<dbReference type="PANTHER" id="PTHR11803">
    <property type="entry name" value="2-IMINOBUTANOATE/2-IMINOPROPANOATE DEAMINASE RIDA"/>
    <property type="match status" value="1"/>
</dbReference>
<dbReference type="Gene3D" id="3.30.1330.40">
    <property type="entry name" value="RutC-like"/>
    <property type="match status" value="1"/>
</dbReference>
<name>A0A8D4UVI0_9FIRM</name>
<evidence type="ECO:0000256" key="1">
    <source>
        <dbReference type="ARBA" id="ARBA00010552"/>
    </source>
</evidence>